<dbReference type="AlphaFoldDB" id="A0A507AKH1"/>
<dbReference type="Pfam" id="PF20174">
    <property type="entry name" value="DUF6540"/>
    <property type="match status" value="1"/>
</dbReference>
<dbReference type="InParanoid" id="A0A507AKH1"/>
<dbReference type="OrthoDB" id="4135672at2759"/>
<keyword evidence="3" id="KW-1185">Reference proteome</keyword>
<feature type="compositionally biased region" description="Low complexity" evidence="1">
    <location>
        <begin position="126"/>
        <end position="138"/>
    </location>
</feature>
<feature type="region of interest" description="Disordered" evidence="1">
    <location>
        <begin position="120"/>
        <end position="146"/>
    </location>
</feature>
<name>A0A507AKH1_9PEZI</name>
<reference evidence="2 3" key="1">
    <citation type="submission" date="2019-06" db="EMBL/GenBank/DDBJ databases">
        <title>Draft genome sequence of the filamentous fungus Phialemoniopsis curvata isolated from diesel fuel.</title>
        <authorList>
            <person name="Varaljay V.A."/>
            <person name="Lyon W.J."/>
            <person name="Crouch A.L."/>
            <person name="Drake C.E."/>
            <person name="Hollomon J.M."/>
            <person name="Nadeau L.J."/>
            <person name="Nunn H.S."/>
            <person name="Stevenson B.S."/>
            <person name="Bojanowski C.L."/>
            <person name="Crookes-Goodson W.J."/>
        </authorList>
    </citation>
    <scope>NUCLEOTIDE SEQUENCE [LARGE SCALE GENOMIC DNA]</scope>
    <source>
        <strain evidence="2 3">D216</strain>
    </source>
</reference>
<evidence type="ECO:0000256" key="1">
    <source>
        <dbReference type="SAM" id="MobiDB-lite"/>
    </source>
</evidence>
<accession>A0A507AKH1</accession>
<proteinExistence type="predicted"/>
<dbReference type="STRING" id="1093900.A0A507AKH1"/>
<dbReference type="RefSeq" id="XP_030992696.1">
    <property type="nucleotide sequence ID" value="XM_031142830.1"/>
</dbReference>
<comment type="caution">
    <text evidence="2">The sequence shown here is derived from an EMBL/GenBank/DDBJ whole genome shotgun (WGS) entry which is preliminary data.</text>
</comment>
<dbReference type="InterPro" id="IPR046670">
    <property type="entry name" value="DUF6540"/>
</dbReference>
<organism evidence="2 3">
    <name type="scientific">Thyridium curvatum</name>
    <dbReference type="NCBI Taxonomy" id="1093900"/>
    <lineage>
        <taxon>Eukaryota</taxon>
        <taxon>Fungi</taxon>
        <taxon>Dikarya</taxon>
        <taxon>Ascomycota</taxon>
        <taxon>Pezizomycotina</taxon>
        <taxon>Sordariomycetes</taxon>
        <taxon>Sordariomycetidae</taxon>
        <taxon>Thyridiales</taxon>
        <taxon>Thyridiaceae</taxon>
        <taxon>Thyridium</taxon>
    </lineage>
</organism>
<evidence type="ECO:0000313" key="3">
    <source>
        <dbReference type="Proteomes" id="UP000319257"/>
    </source>
</evidence>
<protein>
    <submittedName>
        <fullName evidence="2">Uncharacterized protein</fullName>
    </submittedName>
</protein>
<dbReference type="EMBL" id="SKBQ01000051">
    <property type="protein sequence ID" value="TPX10985.1"/>
    <property type="molecule type" value="Genomic_DNA"/>
</dbReference>
<sequence>MSLPVYLVESLGAPRNHHALFVELDPRHESGMLFHVTGNIQEGMDFEKRPTEYPKLENTYVAHRLLGTLSSSDLDTMEAVCRSNPPPEKQFDGPRRIDRKKPLRKCQEWTAETIRLLEQQGILRPASGAASSSSTSGSHTQPSTDR</sequence>
<dbReference type="GeneID" id="41975469"/>
<evidence type="ECO:0000313" key="2">
    <source>
        <dbReference type="EMBL" id="TPX10985.1"/>
    </source>
</evidence>
<gene>
    <name evidence="2" type="ORF">E0L32_008022</name>
</gene>
<dbReference type="Proteomes" id="UP000319257">
    <property type="component" value="Unassembled WGS sequence"/>
</dbReference>